<sequence length="94" mass="10796">MVRKSRVCIPGRDLSWSLRDLLAGIGSTEELQLGPEVVQVRDMPQENNLLATLIDRRSVRDGRKMEQAIVIGFIGNLNEVEMEKFLRQKLKLEF</sequence>
<dbReference type="AlphaFoldDB" id="A0A5P1FTH3"/>
<reference evidence="2" key="1">
    <citation type="journal article" date="2017" name="Nat. Commun.">
        <title>The asparagus genome sheds light on the origin and evolution of a young Y chromosome.</title>
        <authorList>
            <person name="Harkess A."/>
            <person name="Zhou J."/>
            <person name="Xu C."/>
            <person name="Bowers J.E."/>
            <person name="Van der Hulst R."/>
            <person name="Ayyampalayam S."/>
            <person name="Mercati F."/>
            <person name="Riccardi P."/>
            <person name="McKain M.R."/>
            <person name="Kakrana A."/>
            <person name="Tang H."/>
            <person name="Ray J."/>
            <person name="Groenendijk J."/>
            <person name="Arikit S."/>
            <person name="Mathioni S.M."/>
            <person name="Nakano M."/>
            <person name="Shan H."/>
            <person name="Telgmann-Rauber A."/>
            <person name="Kanno A."/>
            <person name="Yue Z."/>
            <person name="Chen H."/>
            <person name="Li W."/>
            <person name="Chen Y."/>
            <person name="Xu X."/>
            <person name="Zhang Y."/>
            <person name="Luo S."/>
            <person name="Chen H."/>
            <person name="Gao J."/>
            <person name="Mao Z."/>
            <person name="Pires J.C."/>
            <person name="Luo M."/>
            <person name="Kudrna D."/>
            <person name="Wing R.A."/>
            <person name="Meyers B.C."/>
            <person name="Yi K."/>
            <person name="Kong H."/>
            <person name="Lavrijsen P."/>
            <person name="Sunseri F."/>
            <person name="Falavigna A."/>
            <person name="Ye Y."/>
            <person name="Leebens-Mack J.H."/>
            <person name="Chen G."/>
        </authorList>
    </citation>
    <scope>NUCLEOTIDE SEQUENCE [LARGE SCALE GENOMIC DNA]</scope>
    <source>
        <strain evidence="2">cv. DH0086</strain>
    </source>
</reference>
<accession>A0A5P1FTH3</accession>
<gene>
    <name evidence="1" type="ORF">A4U43_C01F31040</name>
</gene>
<dbReference type="Proteomes" id="UP000243459">
    <property type="component" value="Chromosome 1"/>
</dbReference>
<organism evidence="1 2">
    <name type="scientific">Asparagus officinalis</name>
    <name type="common">Garden asparagus</name>
    <dbReference type="NCBI Taxonomy" id="4686"/>
    <lineage>
        <taxon>Eukaryota</taxon>
        <taxon>Viridiplantae</taxon>
        <taxon>Streptophyta</taxon>
        <taxon>Embryophyta</taxon>
        <taxon>Tracheophyta</taxon>
        <taxon>Spermatophyta</taxon>
        <taxon>Magnoliopsida</taxon>
        <taxon>Liliopsida</taxon>
        <taxon>Asparagales</taxon>
        <taxon>Asparagaceae</taxon>
        <taxon>Asparagoideae</taxon>
        <taxon>Asparagus</taxon>
    </lineage>
</organism>
<proteinExistence type="predicted"/>
<protein>
    <submittedName>
        <fullName evidence="1">Uncharacterized protein</fullName>
    </submittedName>
</protein>
<dbReference type="EMBL" id="CM007381">
    <property type="protein sequence ID" value="ONK81606.1"/>
    <property type="molecule type" value="Genomic_DNA"/>
</dbReference>
<name>A0A5P1FTH3_ASPOF</name>
<evidence type="ECO:0000313" key="2">
    <source>
        <dbReference type="Proteomes" id="UP000243459"/>
    </source>
</evidence>
<keyword evidence="2" id="KW-1185">Reference proteome</keyword>
<evidence type="ECO:0000313" key="1">
    <source>
        <dbReference type="EMBL" id="ONK81606.1"/>
    </source>
</evidence>
<dbReference type="Gramene" id="ONK81606">
    <property type="protein sequence ID" value="ONK81606"/>
    <property type="gene ID" value="A4U43_C01F31040"/>
</dbReference>